<reference evidence="6 7" key="1">
    <citation type="journal article" date="2023" name="Insect Mol. Biol.">
        <title>Genome sequencing provides insights into the evolution of gene families encoding plant cell wall-degrading enzymes in longhorned beetles.</title>
        <authorList>
            <person name="Shin N.R."/>
            <person name="Okamura Y."/>
            <person name="Kirsch R."/>
            <person name="Pauchet Y."/>
        </authorList>
    </citation>
    <scope>NUCLEOTIDE SEQUENCE [LARGE SCALE GENOMIC DNA]</scope>
    <source>
        <strain evidence="6">EAD_L_NR</strain>
    </source>
</reference>
<dbReference type="SMART" id="SM01026">
    <property type="entry name" value="Beach"/>
    <property type="match status" value="1"/>
</dbReference>
<dbReference type="GO" id="GO:0005739">
    <property type="term" value="C:mitochondrion"/>
    <property type="evidence" value="ECO:0007669"/>
    <property type="project" value="TreeGrafter"/>
</dbReference>
<dbReference type="Pfam" id="PF02138">
    <property type="entry name" value="Beach"/>
    <property type="match status" value="1"/>
</dbReference>
<feature type="region of interest" description="Disordered" evidence="4">
    <location>
        <begin position="568"/>
        <end position="603"/>
    </location>
</feature>
<dbReference type="Gene3D" id="2.130.10.10">
    <property type="entry name" value="YVTN repeat-like/Quinoprotein amine dehydrogenase"/>
    <property type="match status" value="2"/>
</dbReference>
<feature type="region of interest" description="Disordered" evidence="4">
    <location>
        <begin position="1250"/>
        <end position="1277"/>
    </location>
</feature>
<evidence type="ECO:0000259" key="5">
    <source>
        <dbReference type="PROSITE" id="PS50197"/>
    </source>
</evidence>
<evidence type="ECO:0000313" key="7">
    <source>
        <dbReference type="Proteomes" id="UP001159042"/>
    </source>
</evidence>
<keyword evidence="1 3" id="KW-0853">WD repeat</keyword>
<dbReference type="CDD" id="cd06071">
    <property type="entry name" value="Beach"/>
    <property type="match status" value="1"/>
</dbReference>
<comment type="caution">
    <text evidence="6">The sequence shown here is derived from an EMBL/GenBank/DDBJ whole genome shotgun (WGS) entry which is preliminary data.</text>
</comment>
<dbReference type="Gene3D" id="1.10.1540.10">
    <property type="entry name" value="BEACH domain"/>
    <property type="match status" value="1"/>
</dbReference>
<evidence type="ECO:0000313" key="6">
    <source>
        <dbReference type="EMBL" id="KAJ8916126.1"/>
    </source>
</evidence>
<dbReference type="PROSITE" id="PS50197">
    <property type="entry name" value="BEACH"/>
    <property type="match status" value="1"/>
</dbReference>
<gene>
    <name evidence="6" type="ORF">NQ315_004493</name>
</gene>
<evidence type="ECO:0000256" key="2">
    <source>
        <dbReference type="ARBA" id="ARBA00022737"/>
    </source>
</evidence>
<sequence>MENIFEELGIPKKHLKKTVTENRYIALVHKQWLKSLIKHLQLTEFIEKSRLDAWPSTEEEIGLSWVKVFVTVLKKRDLKVIPLPRVRLSTKAEDPLMFSQLMQYISQMNYKNVWKDAYKKYSSTAEPYKGTQVTLVDYNDVLRDIIIRIHGCPIVNTCDPDLSLEASKQFDVNVNILPSVCAVETLNAFFLIHIPYFEHSLRDCVTFSPALLEKCYSKPLFIIYQLIKILKSLHDSSLTLGDINLSDIYMTEDMWIYIFPQISSNIYIQELPQFETKIANTVQDCRKLGHKFDNNWKCECCGLQTYDKVQISNESLENLCQLWIEGQISNFTYISALNQLSGRKLGDPNCHYVFPWVTDFASYCGKNWRDLKKSKYRLNKGDRQLDLTYDNSQTQVPHHVSDVLSPITYYVYMARRTPRSVLCKNVRTIWVPAEYPSSIQRMQEWTPDECIPEFYTDPSVFRSIHDDLDDLEVPPWSTGPEHFIERHRALLESSHVSDRLHHWIDLTFGYKLTGNAAVKSKNVCLHLADDHTHLTKSGLVQLFSHPHPPKNVSSLFWAKTPAKVFVNKPSKERARDRSSSSVTTQGTSKSDEDEHIGDDLATDSFNRSSLDLTKLLSRSRSSLHEEQSSKPSRSPSNQRSSSVGPKNPSFTSHVLQKTKSNQISVPLSTLSTGVIYLPKEYKPEQALDLLEKKHSFVSKTFHPERGKAYSSEPDEVRIKDTEEFAVQNAFTNFMFSETFKDFKPKLKATKSHTFPLDNQDMFLRSYQRSPSQKLESQVICNYSNIISIRRVRELQVLGCLLMEIFMVKQLRAMGANDSNLSFSKRLKSCLTILKSCKSDIPRCVFYIVNLLLQPDNTDLKNFSYPVVSDLGLPPPSAHMFLEPLLHCLIPFSRHFPSLYTLIYTLKDFQNIAAELNVLYHFDCNGEMCSEYENLEKTKILLAQNIAECKVKSCAKHLESLLGDLNTNTDEKIVNILVPHIKELIENPVTSVLVAWYLFEHISRVLGPTKTADCLLDSVLKLYENEPNDAHLPYIGKIAKLYHHSFLLRLMVRLGLKCFLDNFVTPLVEAVGGYKDYDKTEFILHTHSEKVSKRMSHLKTMYSENMDASVSDDSSASDKQPTLILVKKDVKSSSDEEIQFEFEEDKEDEQMKSLIEQLELNVASDLPFNHSTAEEALDATIAENIDQLRNIEELNLQLNEEVAGTNSGIVSPTIPIPSSYHQNVMNISCDIGSKKSESDSFLDKKSLNSQEFNADSSNSSVVSGSQRQSSKNKKPDTKISEMSADSVVWLSHRLGPVLTARYLSRNLLKMLTLCYVGKENLMQLLDEEAEELSDISIAACHIVGDQNAAKVMECLSSIAGNIEALYGEQLILFQYIPHMSELILLCKRKLTLNLEGGLISCLALLKHIIPYLSDAMLMDQLQDVILKNILHPTVRLLGSTKYTFPSGHIARNVLARKYLDALYVLSIRLGTDMTKKYLAVPALQRFFLIFDKVHLSDEFKNSVDKDDFIKCADNSHFVELRRDGTTTEWAVGGRPVQISHVHLKDSELADSLSPPVSTELAAGLPQESIINLALEELSVVFTPELAHTAYLPFLKHIGAESLEISLKNNGNIRDLCQNYEQEIRVTPNVVPQLTLSDFNERKTVTTSSSIGSNIALVGNRIDVQTENFDSLNSNLLSLVSNRMENNTRHLRGNWLAYWEHEIGRSEKDNMFNFKQIKLQTFTGHTHSVKCLYVLDNENSFMSGSRDKTVKLWSLRSQGDGFSTSNCQWTYSAHKKSILSLTFVESMRLVASCDSIVHIWDPFMGANLGNLESSRFSPVNVLKSMPAPSTLIFAATTDGTVKVIDTRLLSYIYELKICANPSGFIRCLAISPSGLWIAAGQSSGNITVLDTRTGLVISNWRAHESEVLQVVAYDNSTLISSGLDQNISAWNVSDGKFKFNMRGATEPVHCLNIYNNELISGTTANRIGVYTSIDRDASFSSTKLRSDAFKGLLTSMAVLPLNRLLLLGADTGNINLLC</sequence>
<feature type="compositionally biased region" description="Basic and acidic residues" evidence="4">
    <location>
        <begin position="569"/>
        <end position="578"/>
    </location>
</feature>
<dbReference type="PROSITE" id="PS50082">
    <property type="entry name" value="WD_REPEATS_2"/>
    <property type="match status" value="2"/>
</dbReference>
<dbReference type="InterPro" id="IPR015943">
    <property type="entry name" value="WD40/YVTN_repeat-like_dom_sf"/>
</dbReference>
<protein>
    <recommendedName>
        <fullName evidence="5">BEACH domain-containing protein</fullName>
    </recommendedName>
</protein>
<dbReference type="Proteomes" id="UP001159042">
    <property type="component" value="Unassembled WGS sequence"/>
</dbReference>
<dbReference type="SMART" id="SM00320">
    <property type="entry name" value="WD40"/>
    <property type="match status" value="6"/>
</dbReference>
<dbReference type="PROSITE" id="PS00678">
    <property type="entry name" value="WD_REPEATS_1"/>
    <property type="match status" value="1"/>
</dbReference>
<dbReference type="InterPro" id="IPR052651">
    <property type="entry name" value="WDR81"/>
</dbReference>
<dbReference type="GO" id="GO:0035973">
    <property type="term" value="P:aggrephagy"/>
    <property type="evidence" value="ECO:0007669"/>
    <property type="project" value="TreeGrafter"/>
</dbReference>
<dbReference type="SUPFAM" id="SSF81837">
    <property type="entry name" value="BEACH domain"/>
    <property type="match status" value="1"/>
</dbReference>
<feature type="region of interest" description="Disordered" evidence="4">
    <location>
        <begin position="618"/>
        <end position="652"/>
    </location>
</feature>
<dbReference type="SUPFAM" id="SSF50978">
    <property type="entry name" value="WD40 repeat-like"/>
    <property type="match status" value="1"/>
</dbReference>
<name>A0AAV8VNY5_9CUCU</name>
<dbReference type="PANTHER" id="PTHR44662">
    <property type="entry name" value="WD REPEAT-CONTAINING PROTEIN 81"/>
    <property type="match status" value="1"/>
</dbReference>
<proteinExistence type="predicted"/>
<dbReference type="InterPro" id="IPR019775">
    <property type="entry name" value="WD40_repeat_CS"/>
</dbReference>
<evidence type="ECO:0000256" key="1">
    <source>
        <dbReference type="ARBA" id="ARBA00022574"/>
    </source>
</evidence>
<dbReference type="EMBL" id="JANEYG010000045">
    <property type="protein sequence ID" value="KAJ8916126.1"/>
    <property type="molecule type" value="Genomic_DNA"/>
</dbReference>
<dbReference type="InterPro" id="IPR036322">
    <property type="entry name" value="WD40_repeat_dom_sf"/>
</dbReference>
<feature type="compositionally biased region" description="Low complexity" evidence="4">
    <location>
        <begin position="629"/>
        <end position="642"/>
    </location>
</feature>
<feature type="compositionally biased region" description="Low complexity" evidence="4">
    <location>
        <begin position="1255"/>
        <end position="1268"/>
    </location>
</feature>
<dbReference type="GO" id="GO:0035014">
    <property type="term" value="F:phosphatidylinositol 3-kinase regulator activity"/>
    <property type="evidence" value="ECO:0007669"/>
    <property type="project" value="TreeGrafter"/>
</dbReference>
<dbReference type="Pfam" id="PF00400">
    <property type="entry name" value="WD40"/>
    <property type="match status" value="3"/>
</dbReference>
<accession>A0AAV8VNY5</accession>
<dbReference type="PROSITE" id="PS50294">
    <property type="entry name" value="WD_REPEATS_REGION"/>
    <property type="match status" value="1"/>
</dbReference>
<dbReference type="InterPro" id="IPR001680">
    <property type="entry name" value="WD40_rpt"/>
</dbReference>
<feature type="repeat" description="WD" evidence="3">
    <location>
        <begin position="1720"/>
        <end position="1755"/>
    </location>
</feature>
<feature type="compositionally biased region" description="Polar residues" evidence="4">
    <location>
        <begin position="579"/>
        <end position="588"/>
    </location>
</feature>
<dbReference type="InterPro" id="IPR036372">
    <property type="entry name" value="BEACH_dom_sf"/>
</dbReference>
<feature type="repeat" description="WD" evidence="3">
    <location>
        <begin position="1769"/>
        <end position="1799"/>
    </location>
</feature>
<feature type="domain" description="BEACH" evidence="5">
    <location>
        <begin position="308"/>
        <end position="573"/>
    </location>
</feature>
<dbReference type="PANTHER" id="PTHR44662:SF1">
    <property type="entry name" value="WD REPEAT-CONTAINING PROTEIN 81"/>
    <property type="match status" value="1"/>
</dbReference>
<keyword evidence="2" id="KW-0677">Repeat</keyword>
<organism evidence="6 7">
    <name type="scientific">Exocentrus adspersus</name>
    <dbReference type="NCBI Taxonomy" id="1586481"/>
    <lineage>
        <taxon>Eukaryota</taxon>
        <taxon>Metazoa</taxon>
        <taxon>Ecdysozoa</taxon>
        <taxon>Arthropoda</taxon>
        <taxon>Hexapoda</taxon>
        <taxon>Insecta</taxon>
        <taxon>Pterygota</taxon>
        <taxon>Neoptera</taxon>
        <taxon>Endopterygota</taxon>
        <taxon>Coleoptera</taxon>
        <taxon>Polyphaga</taxon>
        <taxon>Cucujiformia</taxon>
        <taxon>Chrysomeloidea</taxon>
        <taxon>Cerambycidae</taxon>
        <taxon>Lamiinae</taxon>
        <taxon>Acanthocinini</taxon>
        <taxon>Exocentrus</taxon>
    </lineage>
</organism>
<keyword evidence="7" id="KW-1185">Reference proteome</keyword>
<dbReference type="InterPro" id="IPR000409">
    <property type="entry name" value="BEACH_dom"/>
</dbReference>
<evidence type="ECO:0000256" key="4">
    <source>
        <dbReference type="SAM" id="MobiDB-lite"/>
    </source>
</evidence>
<evidence type="ECO:0000256" key="3">
    <source>
        <dbReference type="PROSITE-ProRule" id="PRU00221"/>
    </source>
</evidence>